<evidence type="ECO:0000313" key="4">
    <source>
        <dbReference type="EMBL" id="CAD7623491.1"/>
    </source>
</evidence>
<feature type="compositionally biased region" description="Low complexity" evidence="2">
    <location>
        <begin position="208"/>
        <end position="219"/>
    </location>
</feature>
<proteinExistence type="inferred from homology"/>
<evidence type="ECO:0000256" key="2">
    <source>
        <dbReference type="SAM" id="MobiDB-lite"/>
    </source>
</evidence>
<accession>A0A7R9PWM2</accession>
<dbReference type="AlphaFoldDB" id="A0A7R9PWM2"/>
<comment type="similarity">
    <text evidence="1">Belongs to the BTG family.</text>
</comment>
<reference evidence="4" key="1">
    <citation type="submission" date="2020-11" db="EMBL/GenBank/DDBJ databases">
        <authorList>
            <person name="Tran Van P."/>
        </authorList>
    </citation>
    <scope>NUCLEOTIDE SEQUENCE</scope>
</reference>
<dbReference type="PANTHER" id="PTHR22978">
    <property type="entry name" value="B-CELL TRANSLOCATION GENE"/>
    <property type="match status" value="1"/>
</dbReference>
<feature type="region of interest" description="Disordered" evidence="2">
    <location>
        <begin position="177"/>
        <end position="219"/>
    </location>
</feature>
<gene>
    <name evidence="4" type="ORF">OSB1V03_LOCUS3946</name>
</gene>
<evidence type="ECO:0000313" key="5">
    <source>
        <dbReference type="Proteomes" id="UP000759131"/>
    </source>
</evidence>
<protein>
    <recommendedName>
        <fullName evidence="3">Anti-proliferative protein domain-containing protein</fullName>
    </recommendedName>
</protein>
<dbReference type="GO" id="GO:0005634">
    <property type="term" value="C:nucleus"/>
    <property type="evidence" value="ECO:0007669"/>
    <property type="project" value="TreeGrafter"/>
</dbReference>
<dbReference type="EMBL" id="OC856262">
    <property type="protein sequence ID" value="CAD7623491.1"/>
    <property type="molecule type" value="Genomic_DNA"/>
</dbReference>
<dbReference type="PANTHER" id="PTHR22978:SF22">
    <property type="entry name" value="BTG FAMILY PROTEIN"/>
    <property type="match status" value="1"/>
</dbReference>
<dbReference type="Pfam" id="PF07742">
    <property type="entry name" value="BTG"/>
    <property type="match status" value="1"/>
</dbReference>
<evidence type="ECO:0000259" key="3">
    <source>
        <dbReference type="SMART" id="SM00099"/>
    </source>
</evidence>
<dbReference type="OrthoDB" id="19928at2759"/>
<feature type="compositionally biased region" description="Low complexity" evidence="2">
    <location>
        <begin position="177"/>
        <end position="200"/>
    </location>
</feature>
<feature type="domain" description="Anti-proliferative protein" evidence="3">
    <location>
        <begin position="52"/>
        <end position="160"/>
    </location>
</feature>
<organism evidence="4">
    <name type="scientific">Medioppia subpectinata</name>
    <dbReference type="NCBI Taxonomy" id="1979941"/>
    <lineage>
        <taxon>Eukaryota</taxon>
        <taxon>Metazoa</taxon>
        <taxon>Ecdysozoa</taxon>
        <taxon>Arthropoda</taxon>
        <taxon>Chelicerata</taxon>
        <taxon>Arachnida</taxon>
        <taxon>Acari</taxon>
        <taxon>Acariformes</taxon>
        <taxon>Sarcoptiformes</taxon>
        <taxon>Oribatida</taxon>
        <taxon>Brachypylina</taxon>
        <taxon>Oppioidea</taxon>
        <taxon>Oppiidae</taxon>
        <taxon>Medioppia</taxon>
    </lineage>
</organism>
<evidence type="ECO:0000256" key="1">
    <source>
        <dbReference type="ARBA" id="ARBA00007989"/>
    </source>
</evidence>
<dbReference type="Gene3D" id="3.90.640.90">
    <property type="entry name" value="Anti-proliferative protein, N-terminal domain"/>
    <property type="match status" value="1"/>
</dbReference>
<dbReference type="PRINTS" id="PR00310">
    <property type="entry name" value="ANTIPRLFBTG1"/>
</dbReference>
<dbReference type="EMBL" id="CAJPIZ010001687">
    <property type="protein sequence ID" value="CAG2103921.1"/>
    <property type="molecule type" value="Genomic_DNA"/>
</dbReference>
<dbReference type="InterPro" id="IPR002087">
    <property type="entry name" value="Anti_prolifrtn"/>
</dbReference>
<dbReference type="GO" id="GO:0008285">
    <property type="term" value="P:negative regulation of cell population proliferation"/>
    <property type="evidence" value="ECO:0007669"/>
    <property type="project" value="TreeGrafter"/>
</dbReference>
<dbReference type="SUPFAM" id="SSF160696">
    <property type="entry name" value="BTG domain-like"/>
    <property type="match status" value="1"/>
</dbReference>
<keyword evidence="5" id="KW-1185">Reference proteome</keyword>
<dbReference type="SMART" id="SM00099">
    <property type="entry name" value="btg1"/>
    <property type="match status" value="1"/>
</dbReference>
<dbReference type="GO" id="GO:0005737">
    <property type="term" value="C:cytoplasm"/>
    <property type="evidence" value="ECO:0007669"/>
    <property type="project" value="TreeGrafter"/>
</dbReference>
<dbReference type="InterPro" id="IPR036054">
    <property type="entry name" value="BTG-like_sf"/>
</dbReference>
<name>A0A7R9PWM2_9ACAR</name>
<dbReference type="Proteomes" id="UP000759131">
    <property type="component" value="Unassembled WGS sequence"/>
</dbReference>
<dbReference type="InterPro" id="IPR033332">
    <property type="entry name" value="BTG"/>
</dbReference>
<sequence length="268" mass="30095">MFTSAQCGHWSTPVTSLSSAVCLRIKRTVIVVNARQELTSQRNSVLVFVSKMRLEVESAANFLSDLLRVHQSCPSAPLLERFRLTIIDHLVALYVDHWFPDRPNKGSAYRCLRINHKMDPTLAAAGRLCGLNDAVLRMLFPNELTLWIDPQEVSYRIGENGSICVIYEPLNTLSPSPTPSHFTSSSSQSSSMASSPSSSPNWFQAMDSSSSQRRQQTSQKTSFYLNSFPVPPSAPPESHKELFPDWLLSHQQMTDANKEPFKRHVTID</sequence>